<dbReference type="AlphaFoldDB" id="A0A8D9M2F1"/>
<evidence type="ECO:0000313" key="1">
    <source>
        <dbReference type="EMBL" id="CAG7895793.1"/>
    </source>
</evidence>
<feature type="non-terminal residue" evidence="1">
    <location>
        <position position="79"/>
    </location>
</feature>
<reference evidence="1 2" key="1">
    <citation type="submission" date="2021-07" db="EMBL/GenBank/DDBJ databases">
        <authorList>
            <consortium name="Genoscope - CEA"/>
            <person name="William W."/>
        </authorList>
    </citation>
    <scope>NUCLEOTIDE SEQUENCE [LARGE SCALE GENOMIC DNA]</scope>
</reference>
<protein>
    <submittedName>
        <fullName evidence="1">Uncharacterized protein</fullName>
    </submittedName>
</protein>
<dbReference type="Proteomes" id="UP000694005">
    <property type="component" value="Chromosome A02"/>
</dbReference>
<accession>A0A8D9M2F1</accession>
<dbReference type="Gramene" id="A02p47450.2_BraZ1">
    <property type="protein sequence ID" value="A02p47450.2_BraZ1.CDS"/>
    <property type="gene ID" value="A02g47450.2_BraZ1"/>
</dbReference>
<proteinExistence type="predicted"/>
<evidence type="ECO:0000313" key="2">
    <source>
        <dbReference type="Proteomes" id="UP000694005"/>
    </source>
</evidence>
<dbReference type="EMBL" id="LS974618">
    <property type="protein sequence ID" value="CAG7895793.1"/>
    <property type="molecule type" value="Genomic_DNA"/>
</dbReference>
<name>A0A8D9M2F1_BRACM</name>
<gene>
    <name evidence="1" type="ORF">BRAPAZ1V2_A02P47450.2</name>
</gene>
<sequence length="79" mass="9247">MLWRRVRVKAGGLKWEMRSTVGGREKCVVRAERERERTEKQALGQSESVKGSDFCLLHYGKPQKCFIFLLYFMLSSFSL</sequence>
<organism evidence="1 2">
    <name type="scientific">Brassica campestris</name>
    <name type="common">Field mustard</name>
    <dbReference type="NCBI Taxonomy" id="3711"/>
    <lineage>
        <taxon>Eukaryota</taxon>
        <taxon>Viridiplantae</taxon>
        <taxon>Streptophyta</taxon>
        <taxon>Embryophyta</taxon>
        <taxon>Tracheophyta</taxon>
        <taxon>Spermatophyta</taxon>
        <taxon>Magnoliopsida</taxon>
        <taxon>eudicotyledons</taxon>
        <taxon>Gunneridae</taxon>
        <taxon>Pentapetalae</taxon>
        <taxon>rosids</taxon>
        <taxon>malvids</taxon>
        <taxon>Brassicales</taxon>
        <taxon>Brassicaceae</taxon>
        <taxon>Brassiceae</taxon>
        <taxon>Brassica</taxon>
    </lineage>
</organism>